<keyword evidence="12" id="KW-1185">Reference proteome</keyword>
<evidence type="ECO:0000313" key="12">
    <source>
        <dbReference type="Proteomes" id="UP000236743"/>
    </source>
</evidence>
<feature type="transmembrane region" description="Helical" evidence="8">
    <location>
        <begin position="412"/>
        <end position="434"/>
    </location>
</feature>
<evidence type="ECO:0000256" key="4">
    <source>
        <dbReference type="ARBA" id="ARBA00022519"/>
    </source>
</evidence>
<keyword evidence="4" id="KW-0997">Cell inner membrane</keyword>
<evidence type="ECO:0000256" key="3">
    <source>
        <dbReference type="ARBA" id="ARBA00022475"/>
    </source>
</evidence>
<gene>
    <name evidence="11" type="ORF">SAMN04488115_10820</name>
</gene>
<feature type="domain" description="ABC transmembrane type-1" evidence="10">
    <location>
        <begin position="85"/>
        <end position="292"/>
    </location>
</feature>
<evidence type="ECO:0000256" key="1">
    <source>
        <dbReference type="ARBA" id="ARBA00004429"/>
    </source>
</evidence>
<feature type="transmembrane region" description="Helical" evidence="8">
    <location>
        <begin position="543"/>
        <end position="564"/>
    </location>
</feature>
<feature type="transmembrane region" description="Helical" evidence="8">
    <location>
        <begin position="31"/>
        <end position="53"/>
    </location>
</feature>
<dbReference type="GO" id="GO:0055085">
    <property type="term" value="P:transmembrane transport"/>
    <property type="evidence" value="ECO:0007669"/>
    <property type="project" value="InterPro"/>
</dbReference>
<evidence type="ECO:0000256" key="2">
    <source>
        <dbReference type="ARBA" id="ARBA00022448"/>
    </source>
</evidence>
<dbReference type="Proteomes" id="UP000236743">
    <property type="component" value="Unassembled WGS sequence"/>
</dbReference>
<feature type="domain" description="ABC transmembrane type-1" evidence="10">
    <location>
        <begin position="374"/>
        <end position="564"/>
    </location>
</feature>
<dbReference type="GO" id="GO:0005886">
    <property type="term" value="C:plasma membrane"/>
    <property type="evidence" value="ECO:0007669"/>
    <property type="project" value="UniProtKB-SubCell"/>
</dbReference>
<dbReference type="PANTHER" id="PTHR43357">
    <property type="entry name" value="INNER MEMBRANE ABC TRANSPORTER PERMEASE PROTEIN YDCV"/>
    <property type="match status" value="1"/>
</dbReference>
<evidence type="ECO:0000256" key="6">
    <source>
        <dbReference type="ARBA" id="ARBA00022989"/>
    </source>
</evidence>
<reference evidence="11 12" key="1">
    <citation type="submission" date="2016-10" db="EMBL/GenBank/DDBJ databases">
        <authorList>
            <person name="de Groot N.N."/>
        </authorList>
    </citation>
    <scope>NUCLEOTIDE SEQUENCE [LARGE SCALE GENOMIC DNA]</scope>
    <source>
        <strain evidence="11 12">DSM 26656</strain>
    </source>
</reference>
<dbReference type="EMBL" id="FNUY01000008">
    <property type="protein sequence ID" value="SEG63641.1"/>
    <property type="molecule type" value="Genomic_DNA"/>
</dbReference>
<feature type="transmembrane region" description="Helical" evidence="8">
    <location>
        <begin position="374"/>
        <end position="400"/>
    </location>
</feature>
<dbReference type="Gene3D" id="1.10.3720.10">
    <property type="entry name" value="MetI-like"/>
    <property type="match status" value="2"/>
</dbReference>
<dbReference type="OrthoDB" id="27542at2"/>
<feature type="transmembrane region" description="Helical" evidence="8">
    <location>
        <begin position="440"/>
        <end position="457"/>
    </location>
</feature>
<dbReference type="PANTHER" id="PTHR43357:SF4">
    <property type="entry name" value="INNER MEMBRANE ABC TRANSPORTER PERMEASE PROTEIN YDCV"/>
    <property type="match status" value="1"/>
</dbReference>
<evidence type="ECO:0000256" key="5">
    <source>
        <dbReference type="ARBA" id="ARBA00022692"/>
    </source>
</evidence>
<comment type="similarity">
    <text evidence="8">Belongs to the binding-protein-dependent transport system permease family.</text>
</comment>
<dbReference type="SUPFAM" id="SSF161098">
    <property type="entry name" value="MetI-like"/>
    <property type="match status" value="2"/>
</dbReference>
<feature type="transmembrane region" description="Helical" evidence="8">
    <location>
        <begin position="166"/>
        <end position="189"/>
    </location>
</feature>
<evidence type="ECO:0000256" key="7">
    <source>
        <dbReference type="ARBA" id="ARBA00023136"/>
    </source>
</evidence>
<feature type="transmembrane region" description="Helical" evidence="8">
    <location>
        <begin position="321"/>
        <end position="347"/>
    </location>
</feature>
<protein>
    <submittedName>
        <fullName evidence="11">Iron(III) transport system permease protein</fullName>
    </submittedName>
</protein>
<keyword evidence="7 8" id="KW-0472">Membrane</keyword>
<feature type="region of interest" description="Disordered" evidence="9">
    <location>
        <begin position="1"/>
        <end position="21"/>
    </location>
</feature>
<feature type="transmembrane region" description="Helical" evidence="8">
    <location>
        <begin position="123"/>
        <end position="146"/>
    </location>
</feature>
<name>A0A1H6BSE0_9HYPH</name>
<evidence type="ECO:0000256" key="8">
    <source>
        <dbReference type="RuleBase" id="RU363032"/>
    </source>
</evidence>
<keyword evidence="5 8" id="KW-0812">Transmembrane</keyword>
<accession>A0A1H6BSE0</accession>
<feature type="transmembrane region" description="Helical" evidence="8">
    <location>
        <begin position="90"/>
        <end position="111"/>
    </location>
</feature>
<evidence type="ECO:0000313" key="11">
    <source>
        <dbReference type="EMBL" id="SEG63641.1"/>
    </source>
</evidence>
<feature type="transmembrane region" description="Helical" evidence="8">
    <location>
        <begin position="217"/>
        <end position="241"/>
    </location>
</feature>
<feature type="transmembrane region" description="Helical" evidence="8">
    <location>
        <begin position="496"/>
        <end position="523"/>
    </location>
</feature>
<dbReference type="CDD" id="cd06261">
    <property type="entry name" value="TM_PBP2"/>
    <property type="match status" value="2"/>
</dbReference>
<dbReference type="AlphaFoldDB" id="A0A1H6BSE0"/>
<keyword evidence="2 8" id="KW-0813">Transport</keyword>
<feature type="transmembrane region" description="Helical" evidence="8">
    <location>
        <begin position="271"/>
        <end position="291"/>
    </location>
</feature>
<dbReference type="InterPro" id="IPR000515">
    <property type="entry name" value="MetI-like"/>
</dbReference>
<evidence type="ECO:0000256" key="9">
    <source>
        <dbReference type="SAM" id="MobiDB-lite"/>
    </source>
</evidence>
<keyword evidence="3" id="KW-1003">Cell membrane</keyword>
<comment type="subcellular location">
    <subcellularLocation>
        <location evidence="1">Cell inner membrane</location>
        <topology evidence="1">Multi-pass membrane protein</topology>
    </subcellularLocation>
    <subcellularLocation>
        <location evidence="8">Cell membrane</location>
        <topology evidence="8">Multi-pass membrane protein</topology>
    </subcellularLocation>
</comment>
<evidence type="ECO:0000259" key="10">
    <source>
        <dbReference type="PROSITE" id="PS50928"/>
    </source>
</evidence>
<sequence length="576" mass="63335">MSTETTAHVGPPQGEMPSLFKRSPSRSLRQAGWLTLACMVLAVFSLFPLIALVVRGFVETEGGRLILTFSAVKTVMSQSGYWFAAWNTVVVSIGSMILAAVIGVILAWCLVRTNVPFARLLEQLATMPIFIPPFIGAFAWVLIGAPRIGLFNLPAKGLGFGEPLDIYTYTGLIWTIGIYIAPYVMMIVASALRNMDPSLEEAAQVAGLSRVQTMFRITLPVVAPSILSGSVLAFVISIGLFGTPVLLGMTKEIYLVTARIYLELQQFPPSFGIVAVLAIYLMILSVIANLLQGWALRGRSFVTVTGKGFRPRIIQLAAGRYVVASIIWLYLLLTVIGPIIIIVAASVSTYTWSGKFTWNNIAFLWESQDVRSTLWNSLIITILAASATTVLGLIVSWITARTRMRGRQFLEHVVLLPMSVPSLAFALGVSFFWLWVPWSVYGTVWIIIIGLIGRYISYSVRSITSSLIQIHPELEESARISGFGWGSTMWRVTLPLVLPAIISSWVMVYSIFISELSMVLPLYTTSSRTLSILSFDTWAVGEFSLVASLSLLQLLLGVGVMWFVTHITKQRQIAAT</sequence>
<proteinExistence type="inferred from homology"/>
<dbReference type="Pfam" id="PF00528">
    <property type="entry name" value="BPD_transp_1"/>
    <property type="match status" value="2"/>
</dbReference>
<organism evidence="11 12">
    <name type="scientific">Bosea lathyri</name>
    <dbReference type="NCBI Taxonomy" id="1036778"/>
    <lineage>
        <taxon>Bacteria</taxon>
        <taxon>Pseudomonadati</taxon>
        <taxon>Pseudomonadota</taxon>
        <taxon>Alphaproteobacteria</taxon>
        <taxon>Hyphomicrobiales</taxon>
        <taxon>Boseaceae</taxon>
        <taxon>Bosea</taxon>
    </lineage>
</organism>
<keyword evidence="6 8" id="KW-1133">Transmembrane helix</keyword>
<dbReference type="PROSITE" id="PS50928">
    <property type="entry name" value="ABC_TM1"/>
    <property type="match status" value="2"/>
</dbReference>
<dbReference type="InterPro" id="IPR035906">
    <property type="entry name" value="MetI-like_sf"/>
</dbReference>